<evidence type="ECO:0000313" key="1">
    <source>
        <dbReference type="EMBL" id="GAA0721623.1"/>
    </source>
</evidence>
<evidence type="ECO:0000313" key="2">
    <source>
        <dbReference type="Proteomes" id="UP001501523"/>
    </source>
</evidence>
<proteinExistence type="predicted"/>
<keyword evidence="2" id="KW-1185">Reference proteome</keyword>
<dbReference type="EMBL" id="BAAAEU010000024">
    <property type="protein sequence ID" value="GAA0721623.1"/>
    <property type="molecule type" value="Genomic_DNA"/>
</dbReference>
<gene>
    <name evidence="1" type="ORF">GCM10009105_32120</name>
</gene>
<comment type="caution">
    <text evidence="1">The sequence shown here is derived from an EMBL/GenBank/DDBJ whole genome shotgun (WGS) entry which is preliminary data.</text>
</comment>
<dbReference type="Proteomes" id="UP001501523">
    <property type="component" value="Unassembled WGS sequence"/>
</dbReference>
<reference evidence="1 2" key="1">
    <citation type="journal article" date="2019" name="Int. J. Syst. Evol. Microbiol.">
        <title>The Global Catalogue of Microorganisms (GCM) 10K type strain sequencing project: providing services to taxonomists for standard genome sequencing and annotation.</title>
        <authorList>
            <consortium name="The Broad Institute Genomics Platform"/>
            <consortium name="The Broad Institute Genome Sequencing Center for Infectious Disease"/>
            <person name="Wu L."/>
            <person name="Ma J."/>
        </authorList>
    </citation>
    <scope>NUCLEOTIDE SEQUENCE [LARGE SCALE GENOMIC DNA]</scope>
    <source>
        <strain evidence="1 2">JCM 15421</strain>
    </source>
</reference>
<organism evidence="1 2">
    <name type="scientific">Dokdonella soli</name>
    <dbReference type="NCBI Taxonomy" id="529810"/>
    <lineage>
        <taxon>Bacteria</taxon>
        <taxon>Pseudomonadati</taxon>
        <taxon>Pseudomonadota</taxon>
        <taxon>Gammaproteobacteria</taxon>
        <taxon>Lysobacterales</taxon>
        <taxon>Rhodanobacteraceae</taxon>
        <taxon>Dokdonella</taxon>
    </lineage>
</organism>
<evidence type="ECO:0008006" key="3">
    <source>
        <dbReference type="Google" id="ProtNLM"/>
    </source>
</evidence>
<accession>A0ABN1IUI4</accession>
<sequence length="68" mass="7447">MLNGVLSTADLLAATSYESVGALRRSLDKQGVPYFLGRDGPWTTIELVNSAKLKDANSDNERYSPEML</sequence>
<dbReference type="RefSeq" id="WP_343792959.1">
    <property type="nucleotide sequence ID" value="NZ_BAAAEU010000024.1"/>
</dbReference>
<name>A0ABN1IUI4_9GAMM</name>
<protein>
    <recommendedName>
        <fullName evidence="3">DUF4224 domain-containing protein</fullName>
    </recommendedName>
</protein>